<dbReference type="GO" id="GO:0012505">
    <property type="term" value="C:endomembrane system"/>
    <property type="evidence" value="ECO:0007669"/>
    <property type="project" value="UniProtKB-SubCell"/>
</dbReference>
<evidence type="ECO:0000256" key="9">
    <source>
        <dbReference type="SAM" id="MobiDB-lite"/>
    </source>
</evidence>
<feature type="transmembrane region" description="Helical" evidence="10">
    <location>
        <begin position="367"/>
        <end position="388"/>
    </location>
</feature>
<evidence type="ECO:0000313" key="13">
    <source>
        <dbReference type="EMBL" id="CAA2997703.1"/>
    </source>
</evidence>
<dbReference type="Gene3D" id="3.80.10.10">
    <property type="entry name" value="Ribonuclease Inhibitor"/>
    <property type="match status" value="1"/>
</dbReference>
<accession>A0A8S0SY25</accession>
<feature type="region of interest" description="Disordered" evidence="9">
    <location>
        <begin position="305"/>
        <end position="359"/>
    </location>
</feature>
<keyword evidence="2 10" id="KW-0812">Transmembrane</keyword>
<dbReference type="InterPro" id="IPR001245">
    <property type="entry name" value="Ser-Thr/Tyr_kinase_cat_dom"/>
</dbReference>
<proteinExistence type="predicted"/>
<feature type="signal peptide" evidence="11">
    <location>
        <begin position="1"/>
        <end position="34"/>
    </location>
</feature>
<dbReference type="Pfam" id="PF08263">
    <property type="entry name" value="LRRNT_2"/>
    <property type="match status" value="1"/>
</dbReference>
<comment type="caution">
    <text evidence="13">The sequence shown here is derived from an EMBL/GenBank/DDBJ whole genome shotgun (WGS) entry which is preliminary data.</text>
</comment>
<dbReference type="Proteomes" id="UP000594638">
    <property type="component" value="Unassembled WGS sequence"/>
</dbReference>
<feature type="compositionally biased region" description="Basic and acidic residues" evidence="9">
    <location>
        <begin position="350"/>
        <end position="359"/>
    </location>
</feature>
<feature type="compositionally biased region" description="Low complexity" evidence="9">
    <location>
        <begin position="332"/>
        <end position="341"/>
    </location>
</feature>
<gene>
    <name evidence="13" type="ORF">OLEA9_A037399</name>
</gene>
<reference evidence="13 14" key="1">
    <citation type="submission" date="2019-12" db="EMBL/GenBank/DDBJ databases">
        <authorList>
            <person name="Alioto T."/>
            <person name="Alioto T."/>
            <person name="Gomez Garrido J."/>
        </authorList>
    </citation>
    <scope>NUCLEOTIDE SEQUENCE [LARGE SCALE GENOMIC DNA]</scope>
</reference>
<dbReference type="PANTHER" id="PTHR46084:SF1">
    <property type="entry name" value="PROTEIN MALE DISCOVERER 2"/>
    <property type="match status" value="1"/>
</dbReference>
<dbReference type="EMBL" id="CACTIH010005564">
    <property type="protein sequence ID" value="CAA2997703.1"/>
    <property type="molecule type" value="Genomic_DNA"/>
</dbReference>
<dbReference type="OrthoDB" id="291737at2759"/>
<dbReference type="AlphaFoldDB" id="A0A8S0SY25"/>
<dbReference type="SUPFAM" id="SSF56112">
    <property type="entry name" value="Protein kinase-like (PK-like)"/>
    <property type="match status" value="1"/>
</dbReference>
<dbReference type="InterPro" id="IPR000719">
    <property type="entry name" value="Prot_kinase_dom"/>
</dbReference>
<sequence>MVWQAMEGRWTTSRIQLSSFFLLILFLEIQVGCSLNSEGLALLEFRARVECDPSGALTNWNPNDCDPCTWSGVHCLNGEVYKLDLNGLYLQGILAPELGNLTHLRFLNLSKNHFSGTIPPQFGQLKKLEVLDLRNNNLKGSIPAELGGLHSLKRLFLCNNRFEGSFPPELGKFNSLADLQFDENLETATDAGIDCVNRKIGHCTWQSGQKPSTKRDSFLISIREILIHHFNLFPLFGCKSLHNYADNSCSNLPSSLEPYVIEKVKNLTNNARRILVEQSSNLAAAPASISLPSDPIIALPSSRSSGSFPAIPNRKEPPPVPVPSPTPPPQNQPRNTTNPPSDSSGAVSKPTDKQSYDGEKSKNSWKYIVGIASAVFLLIFVVAIIVICRSRAAQKLSPWKTGLSGQLQKAFVTGVPKLNRAELETSCEDFSNIINTYENIATVYKGTLSSGVEIAVVTTAISSLKDWSKHCELTFRKKIDMLSRVNHKNFVNLIGYCEEDEPFTRTMVLEYAPNGTLFEHLHVKELEHLDWNARMRIIMGIAYCIQYMHDLNPPLAHCNLTSKIIFLTDDYAPKVAEIDFWKELIAKSKNLENNSEHSELPPLADGETNVYSLGILLLEIISGKLQYSEDQGPLINWASEYLNDTRKISNLIDPSLKSFKDSELDVVCEVIRSCVQQDPRKRPTMKEIVQKLRGVIDVSPEAAAPRLSPLWWAELEILSQEAA</sequence>
<dbReference type="FunFam" id="1.10.510.10:FF:000950">
    <property type="entry name" value="Inactive receptor-like serine/threonine-protein kinase At2g40270"/>
    <property type="match status" value="1"/>
</dbReference>
<dbReference type="Gene3D" id="3.30.200.20">
    <property type="entry name" value="Phosphorylase Kinase, domain 1"/>
    <property type="match status" value="1"/>
</dbReference>
<organism evidence="13 14">
    <name type="scientific">Olea europaea subsp. europaea</name>
    <dbReference type="NCBI Taxonomy" id="158383"/>
    <lineage>
        <taxon>Eukaryota</taxon>
        <taxon>Viridiplantae</taxon>
        <taxon>Streptophyta</taxon>
        <taxon>Embryophyta</taxon>
        <taxon>Tracheophyta</taxon>
        <taxon>Spermatophyta</taxon>
        <taxon>Magnoliopsida</taxon>
        <taxon>eudicotyledons</taxon>
        <taxon>Gunneridae</taxon>
        <taxon>Pentapetalae</taxon>
        <taxon>asterids</taxon>
        <taxon>lamiids</taxon>
        <taxon>Lamiales</taxon>
        <taxon>Oleaceae</taxon>
        <taxon>Oleeae</taxon>
        <taxon>Olea</taxon>
    </lineage>
</organism>
<dbReference type="PANTHER" id="PTHR46084">
    <property type="entry name" value="PROTEIN MALE DISCOVERER 2"/>
    <property type="match status" value="1"/>
</dbReference>
<feature type="compositionally biased region" description="Pro residues" evidence="9">
    <location>
        <begin position="318"/>
        <end position="331"/>
    </location>
</feature>
<dbReference type="Pfam" id="PF23598">
    <property type="entry name" value="LRR_14"/>
    <property type="match status" value="1"/>
</dbReference>
<evidence type="ECO:0000256" key="6">
    <source>
        <dbReference type="ARBA" id="ARBA00023136"/>
    </source>
</evidence>
<feature type="chain" id="PRO_5035842192" evidence="11">
    <location>
        <begin position="35"/>
        <end position="723"/>
    </location>
</feature>
<dbReference type="Gene3D" id="1.10.510.10">
    <property type="entry name" value="Transferase(Phosphotransferase) domain 1"/>
    <property type="match status" value="1"/>
</dbReference>
<dbReference type="SUPFAM" id="SSF52058">
    <property type="entry name" value="L domain-like"/>
    <property type="match status" value="1"/>
</dbReference>
<evidence type="ECO:0000256" key="7">
    <source>
        <dbReference type="ARBA" id="ARBA00023170"/>
    </source>
</evidence>
<dbReference type="GO" id="GO:0005524">
    <property type="term" value="F:ATP binding"/>
    <property type="evidence" value="ECO:0007669"/>
    <property type="project" value="InterPro"/>
</dbReference>
<evidence type="ECO:0000313" key="14">
    <source>
        <dbReference type="Proteomes" id="UP000594638"/>
    </source>
</evidence>
<dbReference type="InterPro" id="IPR013210">
    <property type="entry name" value="LRR_N_plant-typ"/>
</dbReference>
<keyword evidence="1" id="KW-0433">Leucine-rich repeat</keyword>
<protein>
    <submittedName>
        <fullName evidence="13">MALE DISCOVERER 2-like</fullName>
    </submittedName>
</protein>
<evidence type="ECO:0000256" key="11">
    <source>
        <dbReference type="SAM" id="SignalP"/>
    </source>
</evidence>
<dbReference type="Pfam" id="PF07714">
    <property type="entry name" value="PK_Tyr_Ser-Thr"/>
    <property type="match status" value="1"/>
</dbReference>
<evidence type="ECO:0000256" key="5">
    <source>
        <dbReference type="ARBA" id="ARBA00022989"/>
    </source>
</evidence>
<dbReference type="SMART" id="SM00369">
    <property type="entry name" value="LRR_TYP"/>
    <property type="match status" value="3"/>
</dbReference>
<evidence type="ECO:0000256" key="4">
    <source>
        <dbReference type="ARBA" id="ARBA00022737"/>
    </source>
</evidence>
<evidence type="ECO:0000256" key="3">
    <source>
        <dbReference type="ARBA" id="ARBA00022729"/>
    </source>
</evidence>
<feature type="domain" description="Protein kinase" evidence="12">
    <location>
        <begin position="437"/>
        <end position="696"/>
    </location>
</feature>
<dbReference type="Gramene" id="OE9A037399T1">
    <property type="protein sequence ID" value="OE9A037399C1"/>
    <property type="gene ID" value="OE9A037399"/>
</dbReference>
<comment type="subcellular location">
    <subcellularLocation>
        <location evidence="8">Endomembrane system</location>
        <topology evidence="8">Single-pass type I membrane protein</topology>
    </subcellularLocation>
</comment>
<dbReference type="InterPro" id="IPR032675">
    <property type="entry name" value="LRR_dom_sf"/>
</dbReference>
<dbReference type="PROSITE" id="PS50011">
    <property type="entry name" value="PROTEIN_KINASE_DOM"/>
    <property type="match status" value="1"/>
</dbReference>
<dbReference type="FunFam" id="3.30.200.20:FF:000489">
    <property type="entry name" value="Inactive receptor-like serine/threonine-protein kinase"/>
    <property type="match status" value="1"/>
</dbReference>
<dbReference type="GO" id="GO:0004674">
    <property type="term" value="F:protein serine/threonine kinase activity"/>
    <property type="evidence" value="ECO:0007669"/>
    <property type="project" value="UniProtKB-EC"/>
</dbReference>
<evidence type="ECO:0000256" key="10">
    <source>
        <dbReference type="SAM" id="Phobius"/>
    </source>
</evidence>
<keyword evidence="5 10" id="KW-1133">Transmembrane helix</keyword>
<evidence type="ECO:0000256" key="8">
    <source>
        <dbReference type="ARBA" id="ARBA00046288"/>
    </source>
</evidence>
<keyword evidence="6 10" id="KW-0472">Membrane</keyword>
<keyword evidence="4" id="KW-0677">Repeat</keyword>
<evidence type="ECO:0000259" key="12">
    <source>
        <dbReference type="PROSITE" id="PS50011"/>
    </source>
</evidence>
<dbReference type="FunFam" id="3.80.10.10:FF:000627">
    <property type="entry name" value="Probable leucine-rich repeat receptor-like protein kinase At2g33170"/>
    <property type="match status" value="1"/>
</dbReference>
<dbReference type="InterPro" id="IPR003591">
    <property type="entry name" value="Leu-rich_rpt_typical-subtyp"/>
</dbReference>
<name>A0A8S0SY25_OLEEU</name>
<dbReference type="InterPro" id="IPR055414">
    <property type="entry name" value="LRR_R13L4/SHOC2-like"/>
</dbReference>
<keyword evidence="7" id="KW-0675">Receptor</keyword>
<evidence type="ECO:0000256" key="1">
    <source>
        <dbReference type="ARBA" id="ARBA00022614"/>
    </source>
</evidence>
<keyword evidence="14" id="KW-1185">Reference proteome</keyword>
<evidence type="ECO:0000256" key="2">
    <source>
        <dbReference type="ARBA" id="ARBA00022692"/>
    </source>
</evidence>
<keyword evidence="3 11" id="KW-0732">Signal</keyword>
<dbReference type="InterPro" id="IPR011009">
    <property type="entry name" value="Kinase-like_dom_sf"/>
</dbReference>